<organism evidence="1 2">
    <name type="scientific">Mycolicibacterium conceptionense</name>
    <dbReference type="NCBI Taxonomy" id="451644"/>
    <lineage>
        <taxon>Bacteria</taxon>
        <taxon>Bacillati</taxon>
        <taxon>Actinomycetota</taxon>
        <taxon>Actinomycetes</taxon>
        <taxon>Mycobacteriales</taxon>
        <taxon>Mycobacteriaceae</taxon>
        <taxon>Mycolicibacterium</taxon>
    </lineage>
</organism>
<gene>
    <name evidence="1" type="ORF">BN970_03926</name>
</gene>
<protein>
    <submittedName>
        <fullName evidence="1">Uncharacterized protein</fullName>
    </submittedName>
</protein>
<evidence type="ECO:0000313" key="1">
    <source>
        <dbReference type="EMBL" id="CQD18013.1"/>
    </source>
</evidence>
<name>A0A0U1DM01_9MYCO</name>
<reference evidence="1 2" key="1">
    <citation type="submission" date="2015-03" db="EMBL/GenBank/DDBJ databases">
        <authorList>
            <person name="Murphy D."/>
        </authorList>
    </citation>
    <scope>NUCLEOTIDE SEQUENCE [LARGE SCALE GENOMIC DNA]</scope>
    <source>
        <strain evidence="1 2">D16</strain>
    </source>
</reference>
<accession>A0A0U1DM01</accession>
<dbReference type="Proteomes" id="UP000182227">
    <property type="component" value="Unassembled WGS sequence"/>
</dbReference>
<evidence type="ECO:0000313" key="2">
    <source>
        <dbReference type="Proteomes" id="UP000182227"/>
    </source>
</evidence>
<proteinExistence type="predicted"/>
<dbReference type="AlphaFoldDB" id="A0A0U1DM01"/>
<sequence precursor="true">MIVVPMIGAATAPTKVTAATAGRLGHPGPWGGHGHAQRRQGHQDVCVRAAASGKVAKIKG</sequence>
<dbReference type="EMBL" id="CTEF01000003">
    <property type="protein sequence ID" value="CQD18013.1"/>
    <property type="molecule type" value="Genomic_DNA"/>
</dbReference>